<dbReference type="PANTHER" id="PTHR43471">
    <property type="entry name" value="ABC TRANSPORTER PERMEASE"/>
    <property type="match status" value="1"/>
</dbReference>
<evidence type="ECO:0000256" key="1">
    <source>
        <dbReference type="SAM" id="Phobius"/>
    </source>
</evidence>
<gene>
    <name evidence="2" type="ORF">ACFSBW_01195</name>
</gene>
<feature type="transmembrane region" description="Helical" evidence="1">
    <location>
        <begin position="244"/>
        <end position="267"/>
    </location>
</feature>
<keyword evidence="1" id="KW-0472">Membrane</keyword>
<dbReference type="AlphaFoldDB" id="A0ABD6D4Z1"/>
<organism evidence="2 3">
    <name type="scientific">Halohasta litorea</name>
    <dbReference type="NCBI Taxonomy" id="869891"/>
    <lineage>
        <taxon>Archaea</taxon>
        <taxon>Methanobacteriati</taxon>
        <taxon>Methanobacteriota</taxon>
        <taxon>Stenosarchaea group</taxon>
        <taxon>Halobacteria</taxon>
        <taxon>Halobacteriales</taxon>
        <taxon>Haloferacaceae</taxon>
        <taxon>Halohasta</taxon>
    </lineage>
</organism>
<protein>
    <submittedName>
        <fullName evidence="2">ABC transporter permease subunit</fullName>
    </submittedName>
</protein>
<dbReference type="Pfam" id="PF12679">
    <property type="entry name" value="ABC2_membrane_2"/>
    <property type="match status" value="1"/>
</dbReference>
<keyword evidence="1" id="KW-1133">Transmembrane helix</keyword>
<keyword evidence="1" id="KW-0812">Transmembrane</keyword>
<feature type="transmembrane region" description="Helical" evidence="1">
    <location>
        <begin position="170"/>
        <end position="191"/>
    </location>
</feature>
<proteinExistence type="predicted"/>
<accession>A0ABD6D4Z1</accession>
<name>A0ABD6D4Z1_9EURY</name>
<dbReference type="RefSeq" id="WP_256397494.1">
    <property type="nucleotide sequence ID" value="NZ_JANHDJ010000007.1"/>
</dbReference>
<dbReference type="GO" id="GO:0005886">
    <property type="term" value="C:plasma membrane"/>
    <property type="evidence" value="ECO:0007669"/>
    <property type="project" value="UniProtKB-SubCell"/>
</dbReference>
<sequence length="272" mass="28535">MSWLVVARKDFEDSIRSRWLQGLTGLFVGLVALIAVVSLRLSTGGETISTNALLGANFMGLLSGTLVPLIALVIAYSAVTGERESGSLKLLLSLPHSRADVVFGKVAGRSAALSTAIIVGFVVPAVILALGPLSLDIVSYIGYTLLVALLMSVFVAIAVGWSAAAPSQRVALGGAIGLYFLFVPFWEIIQFPLQIAISALPEWVPVSGTAISNALFLSNPASAFRGLTNALLQGQLFAGETAGLQVAALSMLLFWLLAAPLVGLLVFQRRDL</sequence>
<feature type="transmembrane region" description="Helical" evidence="1">
    <location>
        <begin position="140"/>
        <end position="164"/>
    </location>
</feature>
<evidence type="ECO:0000313" key="3">
    <source>
        <dbReference type="Proteomes" id="UP001597052"/>
    </source>
</evidence>
<dbReference type="Proteomes" id="UP001597052">
    <property type="component" value="Unassembled WGS sequence"/>
</dbReference>
<dbReference type="EMBL" id="JBHUDM010000001">
    <property type="protein sequence ID" value="MFD1640490.1"/>
    <property type="molecule type" value="Genomic_DNA"/>
</dbReference>
<comment type="caution">
    <text evidence="2">The sequence shown here is derived from an EMBL/GenBank/DDBJ whole genome shotgun (WGS) entry which is preliminary data.</text>
</comment>
<feature type="transmembrane region" description="Helical" evidence="1">
    <location>
        <begin position="53"/>
        <end position="79"/>
    </location>
</feature>
<feature type="transmembrane region" description="Helical" evidence="1">
    <location>
        <begin position="111"/>
        <end position="133"/>
    </location>
</feature>
<keyword evidence="3" id="KW-1185">Reference proteome</keyword>
<evidence type="ECO:0000313" key="2">
    <source>
        <dbReference type="EMBL" id="MFD1640490.1"/>
    </source>
</evidence>
<reference evidence="2 3" key="1">
    <citation type="journal article" date="2019" name="Int. J. Syst. Evol. Microbiol.">
        <title>The Global Catalogue of Microorganisms (GCM) 10K type strain sequencing project: providing services to taxonomists for standard genome sequencing and annotation.</title>
        <authorList>
            <consortium name="The Broad Institute Genomics Platform"/>
            <consortium name="The Broad Institute Genome Sequencing Center for Infectious Disease"/>
            <person name="Wu L."/>
            <person name="Ma J."/>
        </authorList>
    </citation>
    <scope>NUCLEOTIDE SEQUENCE [LARGE SCALE GENOMIC DNA]</scope>
    <source>
        <strain evidence="2 3">CGMCC 1.10593</strain>
    </source>
</reference>
<feature type="transmembrane region" description="Helical" evidence="1">
    <location>
        <begin position="20"/>
        <end position="41"/>
    </location>
</feature>